<organism evidence="2">
    <name type="scientific">Auxenochlorella protothecoides</name>
    <name type="common">Green microalga</name>
    <name type="synonym">Chlorella protothecoides</name>
    <dbReference type="NCBI Taxonomy" id="3075"/>
    <lineage>
        <taxon>Eukaryota</taxon>
        <taxon>Viridiplantae</taxon>
        <taxon>Chlorophyta</taxon>
        <taxon>core chlorophytes</taxon>
        <taxon>Trebouxiophyceae</taxon>
        <taxon>Chlorellales</taxon>
        <taxon>Chlorellaceae</taxon>
        <taxon>Auxenochlorella</taxon>
    </lineage>
</organism>
<feature type="region of interest" description="Disordered" evidence="1">
    <location>
        <begin position="1"/>
        <end position="72"/>
    </location>
</feature>
<evidence type="ECO:0000256" key="1">
    <source>
        <dbReference type="SAM" id="MobiDB-lite"/>
    </source>
</evidence>
<proteinExistence type="predicted"/>
<reference evidence="2" key="1">
    <citation type="submission" date="2015-08" db="EMBL/GenBank/DDBJ databases">
        <authorList>
            <person name="Babu N.S."/>
            <person name="Beckwith C.J."/>
            <person name="Beseler K.G."/>
            <person name="Brison A."/>
            <person name="Carone J.V."/>
            <person name="Caskin T.P."/>
            <person name="Diamond M."/>
            <person name="Durham M.E."/>
            <person name="Foxe J.M."/>
            <person name="Go M."/>
            <person name="Henderson B.A."/>
            <person name="Jones I.B."/>
            <person name="McGettigan J.A."/>
            <person name="Micheletti S.J."/>
            <person name="Nasrallah M.E."/>
            <person name="Ortiz D."/>
            <person name="Piller C.R."/>
            <person name="Privatt S.R."/>
            <person name="Schneider S.L."/>
            <person name="Sharp S."/>
            <person name="Smith T.C."/>
            <person name="Stanton J.D."/>
            <person name="Ullery H.E."/>
            <person name="Wilson R.J."/>
            <person name="Serrano M.G."/>
            <person name="Buck G."/>
            <person name="Lee V."/>
            <person name="Wang Y."/>
            <person name="Carvalho R."/>
            <person name="Voegtly L."/>
            <person name="Shi R."/>
            <person name="Duckworth R."/>
            <person name="Johnson A."/>
            <person name="Loviza R."/>
            <person name="Walstead R."/>
            <person name="Shah Z."/>
            <person name="Kiflezghi M."/>
            <person name="Wade K."/>
            <person name="Ball S.L."/>
            <person name="Bradley K.W."/>
            <person name="Asai D.J."/>
            <person name="Bowman C.A."/>
            <person name="Russell D.A."/>
            <person name="Pope W.H."/>
            <person name="Jacobs-Sera D."/>
            <person name="Hendrix R.W."/>
            <person name="Hatfull G.F."/>
        </authorList>
    </citation>
    <scope>NUCLEOTIDE SEQUENCE</scope>
</reference>
<protein>
    <submittedName>
        <fullName evidence="2">Uncharacterized protein</fullName>
    </submittedName>
</protein>
<feature type="region of interest" description="Disordered" evidence="1">
    <location>
        <begin position="173"/>
        <end position="248"/>
    </location>
</feature>
<feature type="compositionally biased region" description="Polar residues" evidence="1">
    <location>
        <begin position="1"/>
        <end position="11"/>
    </location>
</feature>
<evidence type="ECO:0000313" key="2">
    <source>
        <dbReference type="EMBL" id="JAT69289.1"/>
    </source>
</evidence>
<gene>
    <name evidence="2" type="ORF">g.16320</name>
</gene>
<feature type="region of interest" description="Disordered" evidence="1">
    <location>
        <begin position="319"/>
        <end position="368"/>
    </location>
</feature>
<feature type="compositionally biased region" description="Low complexity" evidence="1">
    <location>
        <begin position="446"/>
        <end position="468"/>
    </location>
</feature>
<feature type="compositionally biased region" description="Basic and acidic residues" evidence="1">
    <location>
        <begin position="30"/>
        <end position="42"/>
    </location>
</feature>
<feature type="region of interest" description="Disordered" evidence="1">
    <location>
        <begin position="421"/>
        <end position="468"/>
    </location>
</feature>
<feature type="compositionally biased region" description="Gly residues" evidence="1">
    <location>
        <begin position="234"/>
        <end position="248"/>
    </location>
</feature>
<sequence>MQTGPLSVSVTTPPPEKVRLGPDLVAGRGPDQRGLCRDDGRGIHPRRPGRPAGQAARLPHLGPAPGRSGPGQRLFPKLLGAAGPALRRGLCAGRHAHRCHPVCRVPAQPRARRLAPGAAGLVDAGHGGHGLHRLAHRVHARPGLAMDAGPGLRAALPPARALPGAAGVAALAGQPGGGGRGACRPPPRRSDQRPCRRRLGAAANAGRRRGGRGGGDRVVARDARRHPAPDARQGGAGGVGAGRSAGAGGGLAARAVLARVPAHHAAAGRHLVHQRHHVLWAGAAQHGAADGTQGGAVHARWAAQPRGPRLFEHRDHQRCRGPGPAGHRLPGGWPRQEVEPAGRPPAHRPVHPPPAGGGAGGWGPALHALPVTGGDHGGLLSAVHLHPGDLPDKAAILWASPLQRHEPGGRLCGALRHRVPGGVGAPDRRAVPAGGHVPPGLRRRLLPGARDAGARPAGRAPLRTGGRG</sequence>
<accession>A0A1D1ZR03</accession>
<feature type="compositionally biased region" description="Low complexity" evidence="1">
    <location>
        <begin position="50"/>
        <end position="59"/>
    </location>
</feature>
<dbReference type="EMBL" id="GDKF01009333">
    <property type="protein sequence ID" value="JAT69289.1"/>
    <property type="molecule type" value="Transcribed_RNA"/>
</dbReference>
<dbReference type="AlphaFoldDB" id="A0A1D1ZR03"/>
<feature type="compositionally biased region" description="Basic and acidic residues" evidence="1">
    <location>
        <begin position="214"/>
        <end position="229"/>
    </location>
</feature>
<name>A0A1D1ZR03_AUXPR</name>